<dbReference type="EMBL" id="JAMCCK010000003">
    <property type="protein sequence ID" value="MCL3992172.1"/>
    <property type="molecule type" value="Genomic_DNA"/>
</dbReference>
<evidence type="ECO:0000256" key="1">
    <source>
        <dbReference type="ARBA" id="ARBA00001957"/>
    </source>
</evidence>
<dbReference type="Proteomes" id="UP001202052">
    <property type="component" value="Unassembled WGS sequence"/>
</dbReference>
<keyword evidence="2" id="KW-0596">Phosphopantetheine</keyword>
<feature type="compositionally biased region" description="Low complexity" evidence="4">
    <location>
        <begin position="151"/>
        <end position="167"/>
    </location>
</feature>
<dbReference type="InterPro" id="IPR029058">
    <property type="entry name" value="AB_hydrolase_fold"/>
</dbReference>
<dbReference type="CDD" id="cd05930">
    <property type="entry name" value="A_NRPS"/>
    <property type="match status" value="1"/>
</dbReference>
<gene>
    <name evidence="6" type="ORF">M4438_01250</name>
</gene>
<dbReference type="InterPro" id="IPR042099">
    <property type="entry name" value="ANL_N_sf"/>
</dbReference>
<dbReference type="RefSeq" id="WP_249456784.1">
    <property type="nucleotide sequence ID" value="NZ_JAMCCK010000003.1"/>
</dbReference>
<dbReference type="InterPro" id="IPR020806">
    <property type="entry name" value="PKS_PP-bd"/>
</dbReference>
<dbReference type="Pfam" id="PF00501">
    <property type="entry name" value="AMP-binding"/>
    <property type="match status" value="1"/>
</dbReference>
<dbReference type="InterPro" id="IPR025110">
    <property type="entry name" value="AMP-bd_C"/>
</dbReference>
<evidence type="ECO:0000259" key="5">
    <source>
        <dbReference type="PROSITE" id="PS50075"/>
    </source>
</evidence>
<dbReference type="Pfam" id="PF00550">
    <property type="entry name" value="PP-binding"/>
    <property type="match status" value="1"/>
</dbReference>
<name>A0ABT0NL42_9ACTN</name>
<comment type="caution">
    <text evidence="6">The sequence shown here is derived from an EMBL/GenBank/DDBJ whole genome shotgun (WGS) entry which is preliminary data.</text>
</comment>
<dbReference type="PANTHER" id="PTHR45527:SF1">
    <property type="entry name" value="FATTY ACID SYNTHASE"/>
    <property type="match status" value="1"/>
</dbReference>
<dbReference type="PROSITE" id="PS50075">
    <property type="entry name" value="CARRIER"/>
    <property type="match status" value="1"/>
</dbReference>
<evidence type="ECO:0000256" key="4">
    <source>
        <dbReference type="SAM" id="MobiDB-lite"/>
    </source>
</evidence>
<reference evidence="6 7" key="1">
    <citation type="submission" date="2022-05" db="EMBL/GenBank/DDBJ databases">
        <title>Genome Resource of Streptomyces lavenduligriseus GA1-1, a Strain with Broad-Spectrum Antifungal Activity against Phytopathogenic Fungi.</title>
        <authorList>
            <person name="Qi D."/>
        </authorList>
    </citation>
    <scope>NUCLEOTIDE SEQUENCE [LARGE SCALE GENOMIC DNA]</scope>
    <source>
        <strain evidence="6 7">GA1-1</strain>
    </source>
</reference>
<dbReference type="InterPro" id="IPR045851">
    <property type="entry name" value="AMP-bd_C_sf"/>
</dbReference>
<dbReference type="SUPFAM" id="SSF52777">
    <property type="entry name" value="CoA-dependent acyltransferases"/>
    <property type="match status" value="1"/>
</dbReference>
<sequence length="1108" mass="118522">METRVEADRDHWSRVLTAGGATAVPRWTAEPVPGVREQETAVPEEVTAAVRALVRRSGLPLSAVLLAAHAKVLAALSGEPEVVTGYTAGVRGEPLPCRLTVPPGSWRALVTAAERAEAELLAHREFPVAGLRRELGLTEPPYEVVFGPEGPGSTASTESTGSAGSAKGADEGVLHVRWYDRGGRLVLRLRYRTDVLDAGAAVRIGGYHLKALALLAAAPDADHGQQSLLSPEEVREQLQGLAGPHRELPDARAHELFERRAREHPDRVAAVHGEREWTYGELNARANRLAHALLERGLGPEDVVAVVTERDLDWLAATLAVFKAGGVYLPVEPHFPAGRIAAMLTRADCRLVLTESGSTDNLDEALAAVPGAEKLPVETAYAEPHPDTDPGLPIEPGRLAYIYFTSGSTGEPKGAMCEHAGLLNHLYAKIDDLGIGEGSVVAQTAPQCFDISLWQLLSALLTGGRTLLVGQDVITDVERFVDTLVRGRVAVAQLVPSYLEVVVSYLERRPRALPDLRCVSVTGEALKRELTQRWFALQPGIRLLNAYGLTETSDDTNHEVLDGVPDRVLLGRAVHNVRVYVVDEHLSLVPLGAPGLIAFSGVCVGRGYVNDPERTREAYRTDPYHPGERLYLGGDLGRWHPGGKLEFLGRRDNQVKIRGFRIEIGEIENTLLRVAGVRDGAVVVAERGGGNKHLIAFHTGRRIPPETLREELAAALPSYMVPSAFHWRESLPLTGNGKTDRKALTALAERTEQAGQALGAVGAAPADRAAGDGQALGPTERRLAAVWAQLLGVPEKRIGRTAHFFDSGGTSLTAVKLSVALDRAVSLKDITRHPVLADLAAVLDGAGRSRPELLQPLSEPEGTPECALVCFPYAGGNAVNYRPMAAALAGSGLAVLAVDPPGHDLAGRREPFAPIAEVAERVAAEITALGPTRVMLWGHSSGAAPALETARRLQERGVRVTRVFLGAQLLGTAAGRGAAVDELTRSSDAEIAARLAAESGYTELAELNERHAERIGAAYRHDCVSAHRYLLAALASPPPDRLAAPVTVVVAADDPHTAGYAERHRDWRLLADHVDLHELPDGGHYFPRTRPDGAARAVLTAAVPLAST</sequence>
<dbReference type="PANTHER" id="PTHR45527">
    <property type="entry name" value="NONRIBOSOMAL PEPTIDE SYNTHETASE"/>
    <property type="match status" value="1"/>
</dbReference>
<dbReference type="Gene3D" id="3.40.50.1820">
    <property type="entry name" value="alpha/beta hydrolase"/>
    <property type="match status" value="1"/>
</dbReference>
<dbReference type="Pfam" id="PF13193">
    <property type="entry name" value="AMP-binding_C"/>
    <property type="match status" value="1"/>
</dbReference>
<dbReference type="InterPro" id="IPR010071">
    <property type="entry name" value="AA_adenyl_dom"/>
</dbReference>
<accession>A0ABT0NL42</accession>
<dbReference type="InterPro" id="IPR001031">
    <property type="entry name" value="Thioesterase"/>
</dbReference>
<dbReference type="Pfam" id="PF00975">
    <property type="entry name" value="Thioesterase"/>
    <property type="match status" value="1"/>
</dbReference>
<dbReference type="InterPro" id="IPR009081">
    <property type="entry name" value="PP-bd_ACP"/>
</dbReference>
<organism evidence="6 7">
    <name type="scientific">Streptomyces lavenduligriseus</name>
    <dbReference type="NCBI Taxonomy" id="67315"/>
    <lineage>
        <taxon>Bacteria</taxon>
        <taxon>Bacillati</taxon>
        <taxon>Actinomycetota</taxon>
        <taxon>Actinomycetes</taxon>
        <taxon>Kitasatosporales</taxon>
        <taxon>Streptomycetaceae</taxon>
        <taxon>Streptomyces</taxon>
    </lineage>
</organism>
<evidence type="ECO:0000256" key="2">
    <source>
        <dbReference type="ARBA" id="ARBA00022450"/>
    </source>
</evidence>
<dbReference type="InterPro" id="IPR020845">
    <property type="entry name" value="AMP-binding_CS"/>
</dbReference>
<dbReference type="PROSITE" id="PS00455">
    <property type="entry name" value="AMP_BINDING"/>
    <property type="match status" value="1"/>
</dbReference>
<protein>
    <submittedName>
        <fullName evidence="6">Amino acid adenylation domain-containing protein</fullName>
    </submittedName>
</protein>
<feature type="region of interest" description="Disordered" evidence="4">
    <location>
        <begin position="147"/>
        <end position="168"/>
    </location>
</feature>
<dbReference type="InterPro" id="IPR000873">
    <property type="entry name" value="AMP-dep_synth/lig_dom"/>
</dbReference>
<proteinExistence type="predicted"/>
<comment type="cofactor">
    <cofactor evidence="1">
        <name>pantetheine 4'-phosphate</name>
        <dbReference type="ChEBI" id="CHEBI:47942"/>
    </cofactor>
</comment>
<dbReference type="SMART" id="SM00823">
    <property type="entry name" value="PKS_PP"/>
    <property type="match status" value="1"/>
</dbReference>
<dbReference type="NCBIfam" id="TIGR01733">
    <property type="entry name" value="AA-adenyl-dom"/>
    <property type="match status" value="1"/>
</dbReference>
<feature type="domain" description="Carrier" evidence="5">
    <location>
        <begin position="774"/>
        <end position="854"/>
    </location>
</feature>
<keyword evidence="3" id="KW-0597">Phosphoprotein</keyword>
<evidence type="ECO:0000256" key="3">
    <source>
        <dbReference type="ARBA" id="ARBA00022553"/>
    </source>
</evidence>
<dbReference type="SUPFAM" id="SSF53474">
    <property type="entry name" value="alpha/beta-Hydrolases"/>
    <property type="match status" value="1"/>
</dbReference>
<dbReference type="Gene3D" id="1.10.1200.10">
    <property type="entry name" value="ACP-like"/>
    <property type="match status" value="1"/>
</dbReference>
<dbReference type="Gene3D" id="3.40.50.12780">
    <property type="entry name" value="N-terminal domain of ligase-like"/>
    <property type="match status" value="1"/>
</dbReference>
<evidence type="ECO:0000313" key="6">
    <source>
        <dbReference type="EMBL" id="MCL3992172.1"/>
    </source>
</evidence>
<dbReference type="SUPFAM" id="SSF56801">
    <property type="entry name" value="Acetyl-CoA synthetase-like"/>
    <property type="match status" value="1"/>
</dbReference>
<dbReference type="Gene3D" id="3.30.559.30">
    <property type="entry name" value="Nonribosomal peptide synthetase, condensation domain"/>
    <property type="match status" value="1"/>
</dbReference>
<keyword evidence="7" id="KW-1185">Reference proteome</keyword>
<dbReference type="InterPro" id="IPR036736">
    <property type="entry name" value="ACP-like_sf"/>
</dbReference>
<evidence type="ECO:0000313" key="7">
    <source>
        <dbReference type="Proteomes" id="UP001202052"/>
    </source>
</evidence>
<dbReference type="Gene3D" id="3.30.300.30">
    <property type="match status" value="1"/>
</dbReference>